<dbReference type="GO" id="GO:0016887">
    <property type="term" value="F:ATP hydrolysis activity"/>
    <property type="evidence" value="ECO:0007669"/>
    <property type="project" value="InterPro"/>
</dbReference>
<dbReference type="PROSITE" id="PS50893">
    <property type="entry name" value="ABC_TRANSPORTER_2"/>
    <property type="match status" value="1"/>
</dbReference>
<dbReference type="InterPro" id="IPR025302">
    <property type="entry name" value="DrrA1/2-like_C"/>
</dbReference>
<reference evidence="6 7" key="1">
    <citation type="journal article" date="2014" name="PLoS Genet.">
        <title>Phylogenetically driven sequencing of extremely halophilic archaea reveals strategies for static and dynamic osmo-response.</title>
        <authorList>
            <person name="Becker E.A."/>
            <person name="Seitzer P.M."/>
            <person name="Tritt A."/>
            <person name="Larsen D."/>
            <person name="Krusor M."/>
            <person name="Yao A.I."/>
            <person name="Wu D."/>
            <person name="Madern D."/>
            <person name="Eisen J.A."/>
            <person name="Darling A.E."/>
            <person name="Facciotti M.T."/>
        </authorList>
    </citation>
    <scope>NUCLEOTIDE SEQUENCE [LARGE SCALE GENOMIC DNA]</scope>
    <source>
        <strain evidence="6 7">ATCC BAA-1512</strain>
    </source>
</reference>
<dbReference type="PATRIC" id="fig|662479.7.peg.1298"/>
<protein>
    <submittedName>
        <fullName evidence="6">ABC transporter ATP-binding protein</fullName>
    </submittedName>
</protein>
<dbReference type="InterPro" id="IPR027417">
    <property type="entry name" value="P-loop_NTPase"/>
</dbReference>
<keyword evidence="4 6" id="KW-0067">ATP-binding</keyword>
<comment type="caution">
    <text evidence="6">The sequence shown here is derived from an EMBL/GenBank/DDBJ whole genome shotgun (WGS) entry which is preliminary data.</text>
</comment>
<dbReference type="InterPro" id="IPR003439">
    <property type="entry name" value="ABC_transporter-like_ATP-bd"/>
</dbReference>
<feature type="domain" description="ABC transporter" evidence="5">
    <location>
        <begin position="4"/>
        <end position="229"/>
    </location>
</feature>
<dbReference type="SMART" id="SM00382">
    <property type="entry name" value="AAA"/>
    <property type="match status" value="1"/>
</dbReference>
<keyword evidence="3" id="KW-0547">Nucleotide-binding</keyword>
<evidence type="ECO:0000313" key="6">
    <source>
        <dbReference type="EMBL" id="ELZ95905.1"/>
    </source>
</evidence>
<evidence type="ECO:0000256" key="3">
    <source>
        <dbReference type="ARBA" id="ARBA00022741"/>
    </source>
</evidence>
<evidence type="ECO:0000256" key="4">
    <source>
        <dbReference type="ARBA" id="ARBA00022840"/>
    </source>
</evidence>
<evidence type="ECO:0000256" key="1">
    <source>
        <dbReference type="ARBA" id="ARBA00005417"/>
    </source>
</evidence>
<evidence type="ECO:0000313" key="7">
    <source>
        <dbReference type="Proteomes" id="UP000011550"/>
    </source>
</evidence>
<dbReference type="Proteomes" id="UP000011550">
    <property type="component" value="Unassembled WGS sequence"/>
</dbReference>
<dbReference type="STRING" id="662479.C440_06432"/>
<evidence type="ECO:0000259" key="5">
    <source>
        <dbReference type="PROSITE" id="PS50893"/>
    </source>
</evidence>
<organism evidence="6 7">
    <name type="scientific">Haloferax mucosum ATCC BAA-1512</name>
    <dbReference type="NCBI Taxonomy" id="662479"/>
    <lineage>
        <taxon>Archaea</taxon>
        <taxon>Methanobacteriati</taxon>
        <taxon>Methanobacteriota</taxon>
        <taxon>Stenosarchaea group</taxon>
        <taxon>Halobacteria</taxon>
        <taxon>Halobacteriales</taxon>
        <taxon>Haloferacaceae</taxon>
        <taxon>Haloferax</taxon>
    </lineage>
</organism>
<sequence>MPALTISDLTKRYETETAVEDLSLEIETGEVYGFLGPNGAGKSTTINILMDYVRPTTGDIQILGYDPHDDLVDVHQRVGILPDRFSVYGRLTGRQHLEYIIDSKGAADTPEKLLARVGLEGAIDQQAGEYSRGMQQRLALAMALVGSPELLILDEPFTGLDPHGARAIRDLVNEENERGVTIFFSSHVLGQVEMICDRIGILHDGHLISEGRIDELRSDAGVEATVSFVVSDLSKRLVDAVDSLDSVTGTTTADNRIDVQVRDDTARIDVLATIESAGGTVETFSVREPSVEEIFTAYTGDR</sequence>
<dbReference type="Pfam" id="PF13732">
    <property type="entry name" value="DrrA1-3_C"/>
    <property type="match status" value="1"/>
</dbReference>
<comment type="similarity">
    <text evidence="1">Belongs to the ABC transporter superfamily.</text>
</comment>
<dbReference type="EMBL" id="AOLN01000010">
    <property type="protein sequence ID" value="ELZ95905.1"/>
    <property type="molecule type" value="Genomic_DNA"/>
</dbReference>
<accession>M0IGJ6</accession>
<dbReference type="SUPFAM" id="SSF52540">
    <property type="entry name" value="P-loop containing nucleoside triphosphate hydrolases"/>
    <property type="match status" value="1"/>
</dbReference>
<dbReference type="CDD" id="cd03230">
    <property type="entry name" value="ABC_DR_subfamily_A"/>
    <property type="match status" value="1"/>
</dbReference>
<dbReference type="OrthoDB" id="87732at2157"/>
<dbReference type="GO" id="GO:0005524">
    <property type="term" value="F:ATP binding"/>
    <property type="evidence" value="ECO:0007669"/>
    <property type="project" value="UniProtKB-KW"/>
</dbReference>
<keyword evidence="2" id="KW-0813">Transport</keyword>
<dbReference type="Pfam" id="PF00005">
    <property type="entry name" value="ABC_tran"/>
    <property type="match status" value="1"/>
</dbReference>
<proteinExistence type="inferred from homology"/>
<name>M0IGJ6_9EURY</name>
<keyword evidence="7" id="KW-1185">Reference proteome</keyword>
<dbReference type="PANTHER" id="PTHR43335:SF4">
    <property type="entry name" value="ABC TRANSPORTER, ATP-BINDING PROTEIN"/>
    <property type="match status" value="1"/>
</dbReference>
<dbReference type="RefSeq" id="WP_008319400.1">
    <property type="nucleotide sequence ID" value="NZ_AOLN01000010.1"/>
</dbReference>
<dbReference type="AlphaFoldDB" id="M0IGJ6"/>
<dbReference type="InterPro" id="IPR003593">
    <property type="entry name" value="AAA+_ATPase"/>
</dbReference>
<dbReference type="Gene3D" id="3.40.50.300">
    <property type="entry name" value="P-loop containing nucleotide triphosphate hydrolases"/>
    <property type="match status" value="1"/>
</dbReference>
<evidence type="ECO:0000256" key="2">
    <source>
        <dbReference type="ARBA" id="ARBA00022448"/>
    </source>
</evidence>
<gene>
    <name evidence="6" type="ORF">C440_06432</name>
</gene>
<dbReference type="PANTHER" id="PTHR43335">
    <property type="entry name" value="ABC TRANSPORTER, ATP-BINDING PROTEIN"/>
    <property type="match status" value="1"/>
</dbReference>